<dbReference type="PANTHER" id="PTHR21310:SF54">
    <property type="entry name" value="AMINOGLYCOSIDE PHOSPHOTRANSFERASE DOMAIN-CONTAINING PROTEIN"/>
    <property type="match status" value="1"/>
</dbReference>
<dbReference type="InterPro" id="IPR051678">
    <property type="entry name" value="AGP_Transferase"/>
</dbReference>
<name>A0A8G1RRQ5_9EURO</name>
<evidence type="ECO:0000313" key="1">
    <source>
        <dbReference type="EMBL" id="RAK79012.1"/>
    </source>
</evidence>
<dbReference type="Proteomes" id="UP000249789">
    <property type="component" value="Unassembled WGS sequence"/>
</dbReference>
<gene>
    <name evidence="1" type="ORF">BO72DRAFT_467426</name>
</gene>
<dbReference type="PANTHER" id="PTHR21310">
    <property type="entry name" value="AMINOGLYCOSIDE PHOSPHOTRANSFERASE-RELATED-RELATED"/>
    <property type="match status" value="1"/>
</dbReference>
<proteinExistence type="predicted"/>
<dbReference type="SUPFAM" id="SSF56112">
    <property type="entry name" value="Protein kinase-like (PK-like)"/>
    <property type="match status" value="1"/>
</dbReference>
<accession>A0A8G1RRQ5</accession>
<protein>
    <recommendedName>
        <fullName evidence="3">Aminoglycoside phosphotransferase domain-containing protein</fullName>
    </recommendedName>
</protein>
<dbReference type="InterPro" id="IPR011009">
    <property type="entry name" value="Kinase-like_dom_sf"/>
</dbReference>
<sequence>MVRYLLGDRPTSLELSDITQKELDFSDASFFTANPEGRLPTTAEVRALSKDIDLDSKPVPIKYEDLGLIVKLGPHTTFTEALNLWMIKTVFGDEIPVPEVFGWRVDDEGYVFIYMELIKEPTLGELRNLAQDPSDRFLGSIDRGHLLDYVCISQPQSAPFPSIKAFNDWFALLHQLPFEHRYDDPNRRLLPDDGDIKFTHCDLNRVNMIVVSRSPARLVLVDWEQAGWYPEYWEYCKALYTCRFGNEWHLWKLLGTCPRTG</sequence>
<dbReference type="EMBL" id="KZ824635">
    <property type="protein sequence ID" value="RAK79012.1"/>
    <property type="molecule type" value="Genomic_DNA"/>
</dbReference>
<keyword evidence="2" id="KW-1185">Reference proteome</keyword>
<dbReference type="Gene3D" id="3.90.1200.10">
    <property type="match status" value="1"/>
</dbReference>
<dbReference type="AlphaFoldDB" id="A0A8G1RRQ5"/>
<organism evidence="1 2">
    <name type="scientific">Aspergillus fijiensis CBS 313.89</name>
    <dbReference type="NCBI Taxonomy" id="1448319"/>
    <lineage>
        <taxon>Eukaryota</taxon>
        <taxon>Fungi</taxon>
        <taxon>Dikarya</taxon>
        <taxon>Ascomycota</taxon>
        <taxon>Pezizomycotina</taxon>
        <taxon>Eurotiomycetes</taxon>
        <taxon>Eurotiomycetidae</taxon>
        <taxon>Eurotiales</taxon>
        <taxon>Aspergillaceae</taxon>
        <taxon>Aspergillus</taxon>
    </lineage>
</organism>
<dbReference type="OrthoDB" id="2906425at2759"/>
<dbReference type="VEuPathDB" id="FungiDB:BO72DRAFT_467426"/>
<evidence type="ECO:0008006" key="3">
    <source>
        <dbReference type="Google" id="ProtNLM"/>
    </source>
</evidence>
<dbReference type="GeneID" id="63864167"/>
<dbReference type="RefSeq" id="XP_040803022.1">
    <property type="nucleotide sequence ID" value="XM_040946834.1"/>
</dbReference>
<reference evidence="1 2" key="1">
    <citation type="submission" date="2018-02" db="EMBL/GenBank/DDBJ databases">
        <title>The genomes of Aspergillus section Nigri reveals drivers in fungal speciation.</title>
        <authorList>
            <consortium name="DOE Joint Genome Institute"/>
            <person name="Vesth T.C."/>
            <person name="Nybo J."/>
            <person name="Theobald S."/>
            <person name="Brandl J."/>
            <person name="Frisvad J.C."/>
            <person name="Nielsen K.F."/>
            <person name="Lyhne E.K."/>
            <person name="Kogle M.E."/>
            <person name="Kuo A."/>
            <person name="Riley R."/>
            <person name="Clum A."/>
            <person name="Nolan M."/>
            <person name="Lipzen A."/>
            <person name="Salamov A."/>
            <person name="Henrissat B."/>
            <person name="Wiebenga A."/>
            <person name="De vries R.P."/>
            <person name="Grigoriev I.V."/>
            <person name="Mortensen U.H."/>
            <person name="Andersen M.R."/>
            <person name="Baker S.E."/>
        </authorList>
    </citation>
    <scope>NUCLEOTIDE SEQUENCE [LARGE SCALE GENOMIC DNA]</scope>
    <source>
        <strain evidence="1 2">CBS 313.89</strain>
    </source>
</reference>
<evidence type="ECO:0000313" key="2">
    <source>
        <dbReference type="Proteomes" id="UP000249789"/>
    </source>
</evidence>